<dbReference type="EC" id="4.1.2.4" evidence="6"/>
<dbReference type="RefSeq" id="WP_013007791.1">
    <property type="nucleotide sequence ID" value="NC_013939.1"/>
</dbReference>
<comment type="catalytic activity">
    <reaction evidence="5 6">
        <text>2-deoxy-D-ribose 5-phosphate = D-glyceraldehyde 3-phosphate + acetaldehyde</text>
        <dbReference type="Rhea" id="RHEA:12821"/>
        <dbReference type="ChEBI" id="CHEBI:15343"/>
        <dbReference type="ChEBI" id="CHEBI:59776"/>
        <dbReference type="ChEBI" id="CHEBI:62877"/>
        <dbReference type="EC" id="4.1.2.4"/>
    </reaction>
</comment>
<dbReference type="EMBL" id="AP011529">
    <property type="protein sequence ID" value="BAI80544.1"/>
    <property type="molecule type" value="Genomic_DNA"/>
</dbReference>
<dbReference type="HOGENOM" id="CLU_053595_0_2_0"/>
<reference evidence="7 8" key="1">
    <citation type="journal article" date="2010" name="DNA Res.">
        <title>Bacterial lifestyle in a deep-sea hydrothermal vent chimney revealed by the genome sequence of the thermophilic bacterium Deferribacter desulfuricans SSM1.</title>
        <authorList>
            <person name="Takaki Y."/>
            <person name="Shimamura S."/>
            <person name="Nakagawa S."/>
            <person name="Fukuhara Y."/>
            <person name="Horikawa H."/>
            <person name="Ankai A."/>
            <person name="Harada T."/>
            <person name="Hosoyama A."/>
            <person name="Oguchi A."/>
            <person name="Fukui S."/>
            <person name="Fujita N."/>
            <person name="Takami H."/>
            <person name="Takai K."/>
        </authorList>
    </citation>
    <scope>NUCLEOTIDE SEQUENCE [LARGE SCALE GENOMIC DNA]</scope>
    <source>
        <strain evidence="8">DSM 14783 / JCM 11476 / NBRC 101012 / SSM1</strain>
    </source>
</reference>
<dbReference type="CDD" id="cd00959">
    <property type="entry name" value="DeoC"/>
    <property type="match status" value="1"/>
</dbReference>
<dbReference type="InterPro" id="IPR011343">
    <property type="entry name" value="DeoC"/>
</dbReference>
<evidence type="ECO:0000256" key="3">
    <source>
        <dbReference type="ARBA" id="ARBA00023239"/>
    </source>
</evidence>
<evidence type="ECO:0000256" key="5">
    <source>
        <dbReference type="ARBA" id="ARBA00048791"/>
    </source>
</evidence>
<comment type="function">
    <text evidence="6">Catalyzes a reversible aldol reaction between acetaldehyde and D-glyceraldehyde 3-phosphate to generate 2-deoxy-D-ribose 5-phosphate.</text>
</comment>
<evidence type="ECO:0000256" key="1">
    <source>
        <dbReference type="ARBA" id="ARBA00010936"/>
    </source>
</evidence>
<accession>D3PD71</accession>
<dbReference type="HAMAP" id="MF_00114">
    <property type="entry name" value="DeoC_type1"/>
    <property type="match status" value="1"/>
</dbReference>
<comment type="subcellular location">
    <subcellularLocation>
        <location evidence="6">Cytoplasm</location>
    </subcellularLocation>
</comment>
<dbReference type="GO" id="GO:0005737">
    <property type="term" value="C:cytoplasm"/>
    <property type="evidence" value="ECO:0007669"/>
    <property type="project" value="UniProtKB-SubCell"/>
</dbReference>
<protein>
    <recommendedName>
        <fullName evidence="6">Deoxyribose-phosphate aldolase</fullName>
        <shortName evidence="6">DERA</shortName>
        <ecNumber evidence="6">4.1.2.4</ecNumber>
    </recommendedName>
    <alternativeName>
        <fullName evidence="6">2-deoxy-D-ribose 5-phosphate aldolase</fullName>
    </alternativeName>
    <alternativeName>
        <fullName evidence="6">Phosphodeoxyriboaldolase</fullName>
        <shortName evidence="6">Deoxyriboaldolase</shortName>
    </alternativeName>
</protein>
<dbReference type="InterPro" id="IPR028581">
    <property type="entry name" value="DeoC_typeI"/>
</dbReference>
<dbReference type="Pfam" id="PF01791">
    <property type="entry name" value="DeoC"/>
    <property type="match status" value="1"/>
</dbReference>
<dbReference type="SUPFAM" id="SSF51569">
    <property type="entry name" value="Aldolase"/>
    <property type="match status" value="1"/>
</dbReference>
<evidence type="ECO:0000256" key="2">
    <source>
        <dbReference type="ARBA" id="ARBA00022490"/>
    </source>
</evidence>
<comment type="pathway">
    <text evidence="6">Carbohydrate degradation; 2-deoxy-D-ribose 1-phosphate degradation; D-glyceraldehyde 3-phosphate and acetaldehyde from 2-deoxy-alpha-D-ribose 1-phosphate: step 2/2.</text>
</comment>
<dbReference type="KEGG" id="ddf:DEFDS_1075"/>
<dbReference type="eggNOG" id="COG0274">
    <property type="taxonomic scope" value="Bacteria"/>
</dbReference>
<dbReference type="PANTHER" id="PTHR10889:SF1">
    <property type="entry name" value="DEOXYRIBOSE-PHOSPHATE ALDOLASE"/>
    <property type="match status" value="1"/>
</dbReference>
<dbReference type="InterPro" id="IPR002915">
    <property type="entry name" value="DeoC/FbaB/LacD_aldolase"/>
</dbReference>
<dbReference type="PANTHER" id="PTHR10889">
    <property type="entry name" value="DEOXYRIBOSE-PHOSPHATE ALDOLASE"/>
    <property type="match status" value="1"/>
</dbReference>
<evidence type="ECO:0000256" key="4">
    <source>
        <dbReference type="ARBA" id="ARBA00023270"/>
    </source>
</evidence>
<keyword evidence="4 6" id="KW-0704">Schiff base</keyword>
<keyword evidence="2 6" id="KW-0963">Cytoplasm</keyword>
<dbReference type="OrthoDB" id="9778711at2"/>
<name>D3PD71_DEFDS</name>
<evidence type="ECO:0000313" key="8">
    <source>
        <dbReference type="Proteomes" id="UP000001520"/>
    </source>
</evidence>
<evidence type="ECO:0000313" key="7">
    <source>
        <dbReference type="EMBL" id="BAI80544.1"/>
    </source>
</evidence>
<feature type="active site" description="Proton donor/acceptor" evidence="6">
    <location>
        <position position="187"/>
    </location>
</feature>
<sequence>MKYDNFVQQVIEKIDITYLKADITKSIVNRYVELCETYNFYGLCIPIAQYIENKENILKINSKKVTVIGFPFGCDPIDFKLNQIAYIKDLGIDEYDVVMNVSKFLEGDYKYVKNELTKIREFINNKIMKVIIETCYLNQEQIIDVVNILIDVGVDYVKTSTGFGHSGAKLEDIELIKKNFDGKIKIKASGGIKTFEQAKSFIDAGADRLGMSNVDDILRRYECG</sequence>
<dbReference type="SMART" id="SM01133">
    <property type="entry name" value="DeoC"/>
    <property type="match status" value="1"/>
</dbReference>
<dbReference type="NCBIfam" id="TIGR00126">
    <property type="entry name" value="deoC"/>
    <property type="match status" value="1"/>
</dbReference>
<dbReference type="STRING" id="639282.DEFDS_1075"/>
<dbReference type="GO" id="GO:0004139">
    <property type="term" value="F:deoxyribose-phosphate aldolase activity"/>
    <property type="evidence" value="ECO:0007669"/>
    <property type="project" value="UniProtKB-UniRule"/>
</dbReference>
<dbReference type="AlphaFoldDB" id="D3PD71"/>
<organism evidence="7 8">
    <name type="scientific">Deferribacter desulfuricans (strain DSM 14783 / JCM 11476 / NBRC 101012 / SSM1)</name>
    <dbReference type="NCBI Taxonomy" id="639282"/>
    <lineage>
        <taxon>Bacteria</taxon>
        <taxon>Pseudomonadati</taxon>
        <taxon>Deferribacterota</taxon>
        <taxon>Deferribacteres</taxon>
        <taxon>Deferribacterales</taxon>
        <taxon>Deferribacteraceae</taxon>
        <taxon>Deferribacter</taxon>
    </lineage>
</organism>
<feature type="active site" description="Schiff-base intermediate with acetaldehyde" evidence="6">
    <location>
        <position position="158"/>
    </location>
</feature>
<dbReference type="InterPro" id="IPR013785">
    <property type="entry name" value="Aldolase_TIM"/>
</dbReference>
<gene>
    <name evidence="6" type="primary">deoC</name>
    <name evidence="7" type="ordered locus">DEFDS_1075</name>
</gene>
<dbReference type="UniPathway" id="UPA00002">
    <property type="reaction ID" value="UER00468"/>
</dbReference>
<evidence type="ECO:0000256" key="6">
    <source>
        <dbReference type="HAMAP-Rule" id="MF_00114"/>
    </source>
</evidence>
<keyword evidence="8" id="KW-1185">Reference proteome</keyword>
<comment type="similarity">
    <text evidence="1 6">Belongs to the DeoC/FbaB aldolase family. DeoC type 1 subfamily.</text>
</comment>
<dbReference type="Gene3D" id="3.20.20.70">
    <property type="entry name" value="Aldolase class I"/>
    <property type="match status" value="1"/>
</dbReference>
<dbReference type="GO" id="GO:0006018">
    <property type="term" value="P:2-deoxyribose 1-phosphate catabolic process"/>
    <property type="evidence" value="ECO:0007669"/>
    <property type="project" value="UniProtKB-UniRule"/>
</dbReference>
<dbReference type="GO" id="GO:0016052">
    <property type="term" value="P:carbohydrate catabolic process"/>
    <property type="evidence" value="ECO:0007669"/>
    <property type="project" value="TreeGrafter"/>
</dbReference>
<feature type="active site" description="Proton donor/acceptor" evidence="6">
    <location>
        <position position="96"/>
    </location>
</feature>
<dbReference type="Proteomes" id="UP000001520">
    <property type="component" value="Chromosome"/>
</dbReference>
<proteinExistence type="inferred from homology"/>
<keyword evidence="3 6" id="KW-0456">Lyase</keyword>
<dbReference type="GO" id="GO:0009264">
    <property type="term" value="P:deoxyribonucleotide catabolic process"/>
    <property type="evidence" value="ECO:0007669"/>
    <property type="project" value="UniProtKB-UniRule"/>
</dbReference>
<dbReference type="PIRSF" id="PIRSF001357">
    <property type="entry name" value="DeoC"/>
    <property type="match status" value="1"/>
</dbReference>